<comment type="similarity">
    <text evidence="1">Belongs to the protein kinase superfamily. STE Ser/Thr protein kinase family. STE20 subfamily.</text>
</comment>
<evidence type="ECO:0000256" key="3">
    <source>
        <dbReference type="ARBA" id="ARBA00022840"/>
    </source>
</evidence>
<dbReference type="SMART" id="SM00220">
    <property type="entry name" value="S_TKc"/>
    <property type="match status" value="1"/>
</dbReference>
<evidence type="ECO:0000313" key="5">
    <source>
        <dbReference type="EMBL" id="PVU94506.1"/>
    </source>
</evidence>
<comment type="caution">
    <text evidence="5">The sequence shown here is derived from an EMBL/GenBank/DDBJ whole genome shotgun (WGS) entry which is preliminary data.</text>
</comment>
<dbReference type="PANTHER" id="PTHR45832:SF22">
    <property type="entry name" value="SERINE_THREONINE-PROTEIN KINASE SAMKA-RELATED"/>
    <property type="match status" value="1"/>
</dbReference>
<keyword evidence="6" id="KW-1185">Reference proteome</keyword>
<dbReference type="SUPFAM" id="SSF56112">
    <property type="entry name" value="Protein kinase-like (PK-like)"/>
    <property type="match status" value="1"/>
</dbReference>
<protein>
    <recommendedName>
        <fullName evidence="4">Protein kinase domain-containing protein</fullName>
    </recommendedName>
</protein>
<dbReference type="InterPro" id="IPR000719">
    <property type="entry name" value="Prot_kinase_dom"/>
</dbReference>
<dbReference type="Pfam" id="PF00069">
    <property type="entry name" value="Pkinase"/>
    <property type="match status" value="1"/>
</dbReference>
<dbReference type="PANTHER" id="PTHR45832">
    <property type="entry name" value="SERINE/THREONINE-PROTEIN KINASE SAMKA-RELATED-RELATED"/>
    <property type="match status" value="1"/>
</dbReference>
<accession>A0A2T9YQC0</accession>
<evidence type="ECO:0000256" key="2">
    <source>
        <dbReference type="ARBA" id="ARBA00022741"/>
    </source>
</evidence>
<dbReference type="GO" id="GO:0004672">
    <property type="term" value="F:protein kinase activity"/>
    <property type="evidence" value="ECO:0007669"/>
    <property type="project" value="InterPro"/>
</dbReference>
<organism evidence="5 6">
    <name type="scientific">Furculomyces boomerangus</name>
    <dbReference type="NCBI Taxonomy" id="61424"/>
    <lineage>
        <taxon>Eukaryota</taxon>
        <taxon>Fungi</taxon>
        <taxon>Fungi incertae sedis</taxon>
        <taxon>Zoopagomycota</taxon>
        <taxon>Kickxellomycotina</taxon>
        <taxon>Harpellomycetes</taxon>
        <taxon>Harpellales</taxon>
        <taxon>Harpellaceae</taxon>
        <taxon>Furculomyces</taxon>
    </lineage>
</organism>
<feature type="domain" description="Protein kinase" evidence="4">
    <location>
        <begin position="1"/>
        <end position="133"/>
    </location>
</feature>
<dbReference type="InterPro" id="IPR011009">
    <property type="entry name" value="Kinase-like_dom_sf"/>
</dbReference>
<evidence type="ECO:0000313" key="6">
    <source>
        <dbReference type="Proteomes" id="UP000245699"/>
    </source>
</evidence>
<dbReference type="Proteomes" id="UP000245699">
    <property type="component" value="Unassembled WGS sequence"/>
</dbReference>
<gene>
    <name evidence="5" type="ORF">BB559_002982</name>
</gene>
<dbReference type="AlphaFoldDB" id="A0A2T9YQC0"/>
<dbReference type="PROSITE" id="PS00109">
    <property type="entry name" value="PROTEIN_KINASE_TYR"/>
    <property type="match status" value="1"/>
</dbReference>
<dbReference type="Gene3D" id="1.10.510.10">
    <property type="entry name" value="Transferase(Phosphotransferase) domain 1"/>
    <property type="match status" value="1"/>
</dbReference>
<sequence length="133" mass="14796">MLRSAHCSNVVSFLGTTHTPDSVWMVMEYMDEGSLADVLEKYPEIGVPDDVAAYCLRSLLLAVVYLHSCSIIHTDIRSDNILFNSQGVVKLADFGLGEKCFPNEIKGFCGEKQQDGISNFDRRISNEEEEEGS</sequence>
<name>A0A2T9YQC0_9FUNG</name>
<dbReference type="InterPro" id="IPR008266">
    <property type="entry name" value="Tyr_kinase_AS"/>
</dbReference>
<dbReference type="InterPro" id="IPR051931">
    <property type="entry name" value="PAK3-like"/>
</dbReference>
<dbReference type="PROSITE" id="PS50011">
    <property type="entry name" value="PROTEIN_KINASE_DOM"/>
    <property type="match status" value="1"/>
</dbReference>
<reference evidence="5 6" key="1">
    <citation type="journal article" date="2018" name="MBio">
        <title>Comparative Genomics Reveals the Core Gene Toolbox for the Fungus-Insect Symbiosis.</title>
        <authorList>
            <person name="Wang Y."/>
            <person name="Stata M."/>
            <person name="Wang W."/>
            <person name="Stajich J.E."/>
            <person name="White M.M."/>
            <person name="Moncalvo J.M."/>
        </authorList>
    </citation>
    <scope>NUCLEOTIDE SEQUENCE [LARGE SCALE GENOMIC DNA]</scope>
    <source>
        <strain evidence="5 6">AUS-77-4</strain>
    </source>
</reference>
<keyword evidence="2" id="KW-0547">Nucleotide-binding</keyword>
<dbReference type="OrthoDB" id="248923at2759"/>
<evidence type="ECO:0000256" key="1">
    <source>
        <dbReference type="ARBA" id="ARBA00008874"/>
    </source>
</evidence>
<keyword evidence="3" id="KW-0067">ATP-binding</keyword>
<proteinExistence type="inferred from homology"/>
<dbReference type="GO" id="GO:0005524">
    <property type="term" value="F:ATP binding"/>
    <property type="evidence" value="ECO:0007669"/>
    <property type="project" value="UniProtKB-KW"/>
</dbReference>
<dbReference type="STRING" id="61424.A0A2T9YQC0"/>
<dbReference type="EMBL" id="MBFT01000245">
    <property type="protein sequence ID" value="PVU94506.1"/>
    <property type="molecule type" value="Genomic_DNA"/>
</dbReference>
<evidence type="ECO:0000259" key="4">
    <source>
        <dbReference type="PROSITE" id="PS50011"/>
    </source>
</evidence>